<dbReference type="STRING" id="48701.ENSPMEP00000011971"/>
<protein>
    <recommendedName>
        <fullName evidence="3">Peptidase S1 domain-containing protein</fullName>
    </recommendedName>
</protein>
<reference evidence="1" key="1">
    <citation type="submission" date="2025-08" db="UniProtKB">
        <authorList>
            <consortium name="Ensembl"/>
        </authorList>
    </citation>
    <scope>IDENTIFICATION</scope>
</reference>
<evidence type="ECO:0008006" key="3">
    <source>
        <dbReference type="Google" id="ProtNLM"/>
    </source>
</evidence>
<dbReference type="Proteomes" id="UP000261480">
    <property type="component" value="Unplaced"/>
</dbReference>
<dbReference type="InterPro" id="IPR043504">
    <property type="entry name" value="Peptidase_S1_PA_chymotrypsin"/>
</dbReference>
<name>A0A3B3XA85_9TELE</name>
<dbReference type="AlphaFoldDB" id="A0A3B3XA85"/>
<sequence length="194" mass="22470">ESCRDDERHYHVKVYRYNQITSRFCGGSLTMRKSFSEKSPITVHLGVHPKSAPKWTDTVTQLEVYRDSNGRYHDIMLLKLSRKTEIRPDYLTFQIRFSSCNLFSVLFFLCFRGTKVQIAGYGPAQVGLLNKRSEMNVHLPEVVQYIVSILPENHRCVFNDRLYGITGDAWYALSAPSAFIDVCAYKQWIDDTIN</sequence>
<reference evidence="1" key="2">
    <citation type="submission" date="2025-09" db="UniProtKB">
        <authorList>
            <consortium name="Ensembl"/>
        </authorList>
    </citation>
    <scope>IDENTIFICATION</scope>
</reference>
<dbReference type="SUPFAM" id="SSF50494">
    <property type="entry name" value="Trypsin-like serine proteases"/>
    <property type="match status" value="1"/>
</dbReference>
<proteinExistence type="predicted"/>
<evidence type="ECO:0000313" key="2">
    <source>
        <dbReference type="Proteomes" id="UP000261480"/>
    </source>
</evidence>
<evidence type="ECO:0000313" key="1">
    <source>
        <dbReference type="Ensembl" id="ENSPMEP00000011971.1"/>
    </source>
</evidence>
<dbReference type="Gene3D" id="2.40.10.10">
    <property type="entry name" value="Trypsin-like serine proteases"/>
    <property type="match status" value="1"/>
</dbReference>
<dbReference type="InterPro" id="IPR009003">
    <property type="entry name" value="Peptidase_S1_PA"/>
</dbReference>
<accession>A0A3B3XA85</accession>
<keyword evidence="2" id="KW-1185">Reference proteome</keyword>
<dbReference type="Ensembl" id="ENSPMET00000019253.1">
    <property type="protein sequence ID" value="ENSPMEP00000011971.1"/>
    <property type="gene ID" value="ENSPMEG00000014108.1"/>
</dbReference>
<organism evidence="1 2">
    <name type="scientific">Poecilia mexicana</name>
    <dbReference type="NCBI Taxonomy" id="48701"/>
    <lineage>
        <taxon>Eukaryota</taxon>
        <taxon>Metazoa</taxon>
        <taxon>Chordata</taxon>
        <taxon>Craniata</taxon>
        <taxon>Vertebrata</taxon>
        <taxon>Euteleostomi</taxon>
        <taxon>Actinopterygii</taxon>
        <taxon>Neopterygii</taxon>
        <taxon>Teleostei</taxon>
        <taxon>Neoteleostei</taxon>
        <taxon>Acanthomorphata</taxon>
        <taxon>Ovalentaria</taxon>
        <taxon>Atherinomorphae</taxon>
        <taxon>Cyprinodontiformes</taxon>
        <taxon>Poeciliidae</taxon>
        <taxon>Poeciliinae</taxon>
        <taxon>Poecilia</taxon>
    </lineage>
</organism>